<organism evidence="2">
    <name type="scientific">Mycobacterium xenopi 4042</name>
    <dbReference type="NCBI Taxonomy" id="1299334"/>
    <lineage>
        <taxon>Bacteria</taxon>
        <taxon>Bacillati</taxon>
        <taxon>Actinomycetota</taxon>
        <taxon>Actinomycetes</taxon>
        <taxon>Mycobacteriales</taxon>
        <taxon>Mycobacteriaceae</taxon>
        <taxon>Mycobacterium</taxon>
    </lineage>
</organism>
<dbReference type="SUPFAM" id="SSF53850">
    <property type="entry name" value="Periplasmic binding protein-like II"/>
    <property type="match status" value="1"/>
</dbReference>
<feature type="region of interest" description="Disordered" evidence="1">
    <location>
        <begin position="103"/>
        <end position="246"/>
    </location>
</feature>
<dbReference type="PATRIC" id="fig|1299334.3.peg.902"/>
<dbReference type="AlphaFoldDB" id="X8DZ21"/>
<dbReference type="Gene3D" id="3.10.105.10">
    <property type="entry name" value="Dipeptide-binding Protein, Domain 3"/>
    <property type="match status" value="1"/>
</dbReference>
<protein>
    <submittedName>
        <fullName evidence="2">Bacterial extracellular solute-binding s, 5 Middle family protein</fullName>
    </submittedName>
</protein>
<feature type="compositionally biased region" description="Low complexity" evidence="1">
    <location>
        <begin position="115"/>
        <end position="124"/>
    </location>
</feature>
<accession>X8DZ21</accession>
<comment type="caution">
    <text evidence="2">The sequence shown here is derived from an EMBL/GenBank/DDBJ whole genome shotgun (WGS) entry which is preliminary data.</text>
</comment>
<dbReference type="Gene3D" id="3.90.76.10">
    <property type="entry name" value="Dipeptide-binding Protein, Domain 1"/>
    <property type="match status" value="1"/>
</dbReference>
<evidence type="ECO:0000313" key="2">
    <source>
        <dbReference type="EMBL" id="EUA73231.1"/>
    </source>
</evidence>
<feature type="compositionally biased region" description="Basic and acidic residues" evidence="1">
    <location>
        <begin position="171"/>
        <end position="185"/>
    </location>
</feature>
<dbReference type="EMBL" id="JAOB01000011">
    <property type="protein sequence ID" value="EUA73231.1"/>
    <property type="molecule type" value="Genomic_DNA"/>
</dbReference>
<evidence type="ECO:0000256" key="1">
    <source>
        <dbReference type="SAM" id="MobiDB-lite"/>
    </source>
</evidence>
<name>X8DZ21_MYCXE</name>
<sequence length="312" mass="33086">MGIDSIGAGFNPHLLSDLSAVNAAVSALVLPSAFRPVPDPTTPTGSRWEMDPTLLVSAEVTNDNPFTVTYKIRPEAQWTDNAPIAADDFWYLWRQMVSQPGVVDPPATTSSPVCSQSMAASKPSSRSRSHIRHGGNCSATSCPRTSSKTSRAASRRAGARPAGHGRTVPGGDHRPAARRDFDRPQRPVLGSAGEAGSYPFPSGGRAGRAGRLDPQRRHPGRPGAWRIGGLRPAVGHPGRANRAHHDPRVMQLTLRANVPKLADSQVRKAILGLLDVDLLAAVGAGSDNTVTLDQAQIRAPSDPGYVPTAPRR</sequence>
<proteinExistence type="predicted"/>
<reference evidence="2" key="1">
    <citation type="submission" date="2014-01" db="EMBL/GenBank/DDBJ databases">
        <authorList>
            <person name="Brown-Elliot B."/>
            <person name="Wallace R."/>
            <person name="Lenaerts A."/>
            <person name="Ordway D."/>
            <person name="DeGroote M.A."/>
            <person name="Parker T."/>
            <person name="Sizemore C."/>
            <person name="Tallon L.J."/>
            <person name="Sadzewicz L.K."/>
            <person name="Sengamalay N."/>
            <person name="Fraser C.M."/>
            <person name="Hine E."/>
            <person name="Shefchek K.A."/>
            <person name="Das S.P."/>
            <person name="Tettelin H."/>
        </authorList>
    </citation>
    <scope>NUCLEOTIDE SEQUENCE [LARGE SCALE GENOMIC DNA]</scope>
    <source>
        <strain evidence="2">4042</strain>
    </source>
</reference>
<gene>
    <name evidence="2" type="ORF">I553_9387</name>
</gene>